<gene>
    <name evidence="4" type="ORF">K1Y79_12510</name>
</gene>
<dbReference type="InterPro" id="IPR054331">
    <property type="entry name" value="LiaF_TM"/>
</dbReference>
<comment type="caution">
    <text evidence="4">The sequence shown here is derived from an EMBL/GenBank/DDBJ whole genome shotgun (WGS) entry which is preliminary data.</text>
</comment>
<sequence>MDNQQYTNEDNWKERQLRKDEARRQKRNSRCGNRENHWYNKGLIFLLIGLFLFLRTMDLDLPVWAVSWQMLLIVIGLIIWTVSLFRNWGGLIVTLVGAVFFAKQYMVVDYNVTRFLWPTVFVIIGLALIFRRRQEVSSKNNDIAGKTSDDSSNYSSSESGSLTKEKYVVPPTELSSEDVINSTVIFSGEERVVVSKNFRGGNVTAIFGGAEYNLIQADFKDRIELEVTCIFGGVEITLPTNWDVRVEMDTIILGGVSDKRPVELLANAGNSDKILVIKGTCILGGIEIKSYN</sequence>
<dbReference type="EMBL" id="JAICCF010000002">
    <property type="protein sequence ID" value="MBW8685153.1"/>
    <property type="molecule type" value="Genomic_DNA"/>
</dbReference>
<evidence type="ECO:0000256" key="1">
    <source>
        <dbReference type="SAM" id="MobiDB-lite"/>
    </source>
</evidence>
<dbReference type="PANTHER" id="PTHR40763:SF5">
    <property type="entry name" value="MEMBRANE PROTEIN"/>
    <property type="match status" value="1"/>
</dbReference>
<feature type="transmembrane region" description="Helical" evidence="2">
    <location>
        <begin position="112"/>
        <end position="130"/>
    </location>
</feature>
<feature type="compositionally biased region" description="Low complexity" evidence="1">
    <location>
        <begin position="150"/>
        <end position="161"/>
    </location>
</feature>
<feature type="domain" description="LiaF transmembrane" evidence="3">
    <location>
        <begin position="42"/>
        <end position="134"/>
    </location>
</feature>
<feature type="transmembrane region" description="Helical" evidence="2">
    <location>
        <begin position="63"/>
        <end position="81"/>
    </location>
</feature>
<evidence type="ECO:0000259" key="3">
    <source>
        <dbReference type="Pfam" id="PF22570"/>
    </source>
</evidence>
<feature type="transmembrane region" description="Helical" evidence="2">
    <location>
        <begin position="38"/>
        <end position="57"/>
    </location>
</feature>
<protein>
    <submittedName>
        <fullName evidence="4">Cell wall-active antibiotics response protein</fullName>
    </submittedName>
</protein>
<feature type="transmembrane region" description="Helical" evidence="2">
    <location>
        <begin position="88"/>
        <end position="106"/>
    </location>
</feature>
<proteinExistence type="predicted"/>
<dbReference type="Pfam" id="PF22570">
    <property type="entry name" value="LiaF-TM"/>
    <property type="match status" value="1"/>
</dbReference>
<evidence type="ECO:0000256" key="2">
    <source>
        <dbReference type="SAM" id="Phobius"/>
    </source>
</evidence>
<evidence type="ECO:0000313" key="4">
    <source>
        <dbReference type="EMBL" id="MBW8685153.1"/>
    </source>
</evidence>
<keyword evidence="2" id="KW-0472">Membrane</keyword>
<dbReference type="Proteomes" id="UP000812961">
    <property type="component" value="Unassembled WGS sequence"/>
</dbReference>
<feature type="region of interest" description="Disordered" evidence="1">
    <location>
        <begin position="141"/>
        <end position="164"/>
    </location>
</feature>
<accession>A0ABS7GF70</accession>
<organism evidence="4 5">
    <name type="scientific">Chitinophaga rhizophila</name>
    <dbReference type="NCBI Taxonomy" id="2866212"/>
    <lineage>
        <taxon>Bacteria</taxon>
        <taxon>Pseudomonadati</taxon>
        <taxon>Bacteroidota</taxon>
        <taxon>Chitinophagia</taxon>
        <taxon>Chitinophagales</taxon>
        <taxon>Chitinophagaceae</taxon>
        <taxon>Chitinophaga</taxon>
    </lineage>
</organism>
<reference evidence="4 5" key="1">
    <citation type="submission" date="2021-08" db="EMBL/GenBank/DDBJ databases">
        <title>The genome sequence of Chitinophaga sp. B61.</title>
        <authorList>
            <person name="Zhang X."/>
        </authorList>
    </citation>
    <scope>NUCLEOTIDE SEQUENCE [LARGE SCALE GENOMIC DNA]</scope>
    <source>
        <strain evidence="4 5">B61</strain>
    </source>
</reference>
<evidence type="ECO:0000313" key="5">
    <source>
        <dbReference type="Proteomes" id="UP000812961"/>
    </source>
</evidence>
<keyword evidence="5" id="KW-1185">Reference proteome</keyword>
<keyword evidence="2" id="KW-0812">Transmembrane</keyword>
<keyword evidence="2" id="KW-1133">Transmembrane helix</keyword>
<dbReference type="RefSeq" id="WP_220250366.1">
    <property type="nucleotide sequence ID" value="NZ_JAICCF010000002.1"/>
</dbReference>
<dbReference type="PANTHER" id="PTHR40763">
    <property type="entry name" value="MEMBRANE PROTEIN-RELATED"/>
    <property type="match status" value="1"/>
</dbReference>
<name>A0ABS7GF70_9BACT</name>